<evidence type="ECO:0000313" key="8">
    <source>
        <dbReference type="EMBL" id="MBC5997038.1"/>
    </source>
</evidence>
<protein>
    <recommendedName>
        <fullName evidence="6">TVP38/TMEM64 family membrane protein</fullName>
    </recommendedName>
</protein>
<feature type="transmembrane region" description="Helical" evidence="6">
    <location>
        <begin position="77"/>
        <end position="99"/>
    </location>
</feature>
<dbReference type="Pfam" id="PF09335">
    <property type="entry name" value="VTT_dom"/>
    <property type="match status" value="1"/>
</dbReference>
<dbReference type="PANTHER" id="PTHR12677">
    <property type="entry name" value="GOLGI APPARATUS MEMBRANE PROTEIN TVP38-RELATED"/>
    <property type="match status" value="1"/>
</dbReference>
<evidence type="ECO:0000256" key="2">
    <source>
        <dbReference type="ARBA" id="ARBA00022475"/>
    </source>
</evidence>
<feature type="transmembrane region" description="Helical" evidence="6">
    <location>
        <begin position="184"/>
        <end position="201"/>
    </location>
</feature>
<evidence type="ECO:0000256" key="4">
    <source>
        <dbReference type="ARBA" id="ARBA00022989"/>
    </source>
</evidence>
<comment type="subcellular location">
    <subcellularLocation>
        <location evidence="1 6">Cell membrane</location>
        <topology evidence="1 6">Multi-pass membrane protein</topology>
    </subcellularLocation>
</comment>
<evidence type="ECO:0000256" key="1">
    <source>
        <dbReference type="ARBA" id="ARBA00004651"/>
    </source>
</evidence>
<keyword evidence="3 6" id="KW-0812">Transmembrane</keyword>
<evidence type="ECO:0000313" key="9">
    <source>
        <dbReference type="Proteomes" id="UP000609849"/>
    </source>
</evidence>
<comment type="caution">
    <text evidence="8">The sequence shown here is derived from an EMBL/GenBank/DDBJ whole genome shotgun (WGS) entry which is preliminary data.</text>
</comment>
<accession>A0ABR7JQ57</accession>
<proteinExistence type="inferred from homology"/>
<comment type="similarity">
    <text evidence="6">Belongs to the TVP38/TMEM64 family.</text>
</comment>
<feature type="domain" description="VTT" evidence="7">
    <location>
        <begin position="58"/>
        <end position="174"/>
    </location>
</feature>
<dbReference type="Proteomes" id="UP000609849">
    <property type="component" value="Unassembled WGS sequence"/>
</dbReference>
<keyword evidence="5 6" id="KW-0472">Membrane</keyword>
<reference evidence="8 9" key="1">
    <citation type="submission" date="2020-08" db="EMBL/GenBank/DDBJ databases">
        <authorList>
            <person name="Liu C."/>
            <person name="Sun Q."/>
        </authorList>
    </citation>
    <scope>NUCLEOTIDE SEQUENCE [LARGE SCALE GENOMIC DNA]</scope>
    <source>
        <strain evidence="8 9">NSJ-18</strain>
    </source>
</reference>
<sequence length="215" mass="24019">MLKIALGILFLSIVLVVIYKVYSLKLSVEDIKNYVIGFDKIGALVYILMFSLVPLTLFPDSVLAIAGGLIFGLFKGYIYTTIGALIGGTISFYISRYWGREMVKKLTKEKLDKVEAMINNRGFIIIFLLRLIPLFPFDVISYGAGLTSVKYKDFLLATLFGTIPGILVFTNLGAQSVNVGSNRFYISIALLILLFIASIFLKNKFISREIKNDIN</sequence>
<name>A0ABR7JQ57_9FIRM</name>
<keyword evidence="2 6" id="KW-1003">Cell membrane</keyword>
<evidence type="ECO:0000256" key="6">
    <source>
        <dbReference type="RuleBase" id="RU366058"/>
    </source>
</evidence>
<feature type="transmembrane region" description="Helical" evidence="6">
    <location>
        <begin position="120"/>
        <end position="142"/>
    </location>
</feature>
<gene>
    <name evidence="8" type="ORF">H8923_09710</name>
</gene>
<keyword evidence="9" id="KW-1185">Reference proteome</keyword>
<feature type="transmembrane region" description="Helical" evidence="6">
    <location>
        <begin position="6"/>
        <end position="22"/>
    </location>
</feature>
<dbReference type="PANTHER" id="PTHR12677:SF59">
    <property type="entry name" value="GOLGI APPARATUS MEMBRANE PROTEIN TVP38-RELATED"/>
    <property type="match status" value="1"/>
</dbReference>
<dbReference type="InterPro" id="IPR032816">
    <property type="entry name" value="VTT_dom"/>
</dbReference>
<evidence type="ECO:0000256" key="3">
    <source>
        <dbReference type="ARBA" id="ARBA00022692"/>
    </source>
</evidence>
<feature type="transmembrane region" description="Helical" evidence="6">
    <location>
        <begin position="43"/>
        <end position="71"/>
    </location>
</feature>
<evidence type="ECO:0000256" key="5">
    <source>
        <dbReference type="ARBA" id="ARBA00023136"/>
    </source>
</evidence>
<dbReference type="InterPro" id="IPR015414">
    <property type="entry name" value="TMEM64"/>
</dbReference>
<dbReference type="EMBL" id="JACRWE010000004">
    <property type="protein sequence ID" value="MBC5997038.1"/>
    <property type="molecule type" value="Genomic_DNA"/>
</dbReference>
<evidence type="ECO:0000259" key="7">
    <source>
        <dbReference type="Pfam" id="PF09335"/>
    </source>
</evidence>
<feature type="transmembrane region" description="Helical" evidence="6">
    <location>
        <begin position="154"/>
        <end position="172"/>
    </location>
</feature>
<keyword evidence="4 6" id="KW-1133">Transmembrane helix</keyword>
<organism evidence="8 9">
    <name type="scientific">Romboutsia faecis</name>
    <dbReference type="NCBI Taxonomy" id="2764597"/>
    <lineage>
        <taxon>Bacteria</taxon>
        <taxon>Bacillati</taxon>
        <taxon>Bacillota</taxon>
        <taxon>Clostridia</taxon>
        <taxon>Peptostreptococcales</taxon>
        <taxon>Peptostreptococcaceae</taxon>
        <taxon>Romboutsia</taxon>
    </lineage>
</organism>